<reference evidence="2 3" key="1">
    <citation type="submission" date="2019-12" db="EMBL/GenBank/DDBJ databases">
        <title>Mucilaginibacter sp. HME9299 genome sequencing and assembly.</title>
        <authorList>
            <person name="Kang H."/>
            <person name="Kim H."/>
            <person name="Joh K."/>
        </authorList>
    </citation>
    <scope>NUCLEOTIDE SEQUENCE [LARGE SCALE GENOMIC DNA]</scope>
    <source>
        <strain evidence="2 3">HME9299</strain>
    </source>
</reference>
<sequence length="102" mass="11476">MTKQLKIHFELIFWVTAIICLAVSHPAHKGHFALCVFKIVGVNWCPGCGIGHSISWLLHGNIQQSFKAHWLGIPALLVIIYRIGCLTLNRLFNFKKTSTHGL</sequence>
<comment type="caution">
    <text evidence="2">The sequence shown here is derived from an EMBL/GenBank/DDBJ whole genome shotgun (WGS) entry which is preliminary data.</text>
</comment>
<dbReference type="Pfam" id="PF10825">
    <property type="entry name" value="DUF2752"/>
    <property type="match status" value="1"/>
</dbReference>
<evidence type="ECO:0000313" key="2">
    <source>
        <dbReference type="EMBL" id="MVN92539.1"/>
    </source>
</evidence>
<keyword evidence="1" id="KW-0472">Membrane</keyword>
<dbReference type="Proteomes" id="UP000434850">
    <property type="component" value="Unassembled WGS sequence"/>
</dbReference>
<dbReference type="EMBL" id="WQLA01000006">
    <property type="protein sequence ID" value="MVN92539.1"/>
    <property type="molecule type" value="Genomic_DNA"/>
</dbReference>
<keyword evidence="3" id="KW-1185">Reference proteome</keyword>
<name>A0A6I4IGQ8_9SPHI</name>
<organism evidence="2 3">
    <name type="scientific">Mucilaginibacter aquatilis</name>
    <dbReference type="NCBI Taxonomy" id="1517760"/>
    <lineage>
        <taxon>Bacteria</taxon>
        <taxon>Pseudomonadati</taxon>
        <taxon>Bacteroidota</taxon>
        <taxon>Sphingobacteriia</taxon>
        <taxon>Sphingobacteriales</taxon>
        <taxon>Sphingobacteriaceae</taxon>
        <taxon>Mucilaginibacter</taxon>
    </lineage>
</organism>
<protein>
    <submittedName>
        <fullName evidence="2">DUF2752 domain-containing protein</fullName>
    </submittedName>
</protein>
<feature type="transmembrane region" description="Helical" evidence="1">
    <location>
        <begin position="70"/>
        <end position="92"/>
    </location>
</feature>
<dbReference type="OrthoDB" id="1525013at2"/>
<evidence type="ECO:0000313" key="3">
    <source>
        <dbReference type="Proteomes" id="UP000434850"/>
    </source>
</evidence>
<dbReference type="AlphaFoldDB" id="A0A6I4IGQ8"/>
<gene>
    <name evidence="2" type="ORF">GO816_15480</name>
</gene>
<keyword evidence="1" id="KW-1133">Transmembrane helix</keyword>
<dbReference type="InterPro" id="IPR021215">
    <property type="entry name" value="DUF2752"/>
</dbReference>
<feature type="transmembrane region" description="Helical" evidence="1">
    <location>
        <begin position="7"/>
        <end position="25"/>
    </location>
</feature>
<evidence type="ECO:0000256" key="1">
    <source>
        <dbReference type="SAM" id="Phobius"/>
    </source>
</evidence>
<accession>A0A6I4IGQ8</accession>
<proteinExistence type="predicted"/>
<keyword evidence="1" id="KW-0812">Transmembrane</keyword>